<dbReference type="OrthoDB" id="2783063at2759"/>
<sequence>MEALLTTTGNTLTSLFTLVIDSGATHHMFKNRSLFTSFTERSENISTSDPSSNLICKGHGTVKIIINNKSFTLLNCLFVPKLTKNLNNQTFLSGQLINKLMVVFFNQPTANLTKSSPNPPWHLCLGHPRNQVLKSLGLQPIDDNSCNSCAKGKMTALPLKGHFVEVTKPLDCLHLDIVGPIPPPSTSGHRYFLTIVDQYTSYKIIRFLKNKSEVFDEFVSQKTLIENTQDRKVKRILTNGGGEFVNHQFRSLASQSGFIHSVSPLYTPENNGFAEHAN</sequence>
<dbReference type="SUPFAM" id="SSF53098">
    <property type="entry name" value="Ribonuclease H-like"/>
    <property type="match status" value="1"/>
</dbReference>
<reference evidence="22" key="1">
    <citation type="submission" date="2021-03" db="EMBL/GenBank/DDBJ databases">
        <title>Draft genome sequence of rust myrtle Austropuccinia psidii MF-1, a brazilian biotype.</title>
        <authorList>
            <person name="Quecine M.C."/>
            <person name="Pachon D.M.R."/>
            <person name="Bonatelli M.L."/>
            <person name="Correr F.H."/>
            <person name="Franceschini L.M."/>
            <person name="Leite T.F."/>
            <person name="Margarido G.R.A."/>
            <person name="Almeida C.A."/>
            <person name="Ferrarezi J.A."/>
            <person name="Labate C.A."/>
        </authorList>
    </citation>
    <scope>NUCLEOTIDE SEQUENCE</scope>
    <source>
        <strain evidence="22">MF-1</strain>
    </source>
</reference>
<dbReference type="InterPro" id="IPR054722">
    <property type="entry name" value="PolX-like_BBD"/>
</dbReference>
<keyword evidence="13" id="KW-0694">RNA-binding</keyword>
<evidence type="ECO:0000256" key="19">
    <source>
        <dbReference type="ARBA" id="ARBA00048173"/>
    </source>
</evidence>
<dbReference type="InterPro" id="IPR012337">
    <property type="entry name" value="RNaseH-like_sf"/>
</dbReference>
<dbReference type="GO" id="GO:0032196">
    <property type="term" value="P:transposition"/>
    <property type="evidence" value="ECO:0007669"/>
    <property type="project" value="UniProtKB-KW"/>
</dbReference>
<dbReference type="EMBL" id="AVOT02075548">
    <property type="protein sequence ID" value="MBW0564238.1"/>
    <property type="molecule type" value="Genomic_DNA"/>
</dbReference>
<evidence type="ECO:0000256" key="11">
    <source>
        <dbReference type="ARBA" id="ARBA00022840"/>
    </source>
</evidence>
<evidence type="ECO:0000256" key="4">
    <source>
        <dbReference type="ARBA" id="ARBA00022670"/>
    </source>
</evidence>
<dbReference type="GO" id="GO:0008233">
    <property type="term" value="F:peptidase activity"/>
    <property type="evidence" value="ECO:0007669"/>
    <property type="project" value="UniProtKB-KW"/>
</dbReference>
<protein>
    <recommendedName>
        <fullName evidence="21">Integrase catalytic domain-containing protein</fullName>
    </recommendedName>
</protein>
<keyword evidence="5" id="KW-0548">Nucleotidyltransferase</keyword>
<comment type="catalytic activity">
    <reaction evidence="20">
        <text>DNA(n) + a 2'-deoxyribonucleoside 5'-triphosphate = DNA(n+1) + diphosphate</text>
        <dbReference type="Rhea" id="RHEA:22508"/>
        <dbReference type="Rhea" id="RHEA-COMP:17339"/>
        <dbReference type="Rhea" id="RHEA-COMP:17340"/>
        <dbReference type="ChEBI" id="CHEBI:33019"/>
        <dbReference type="ChEBI" id="CHEBI:61560"/>
        <dbReference type="ChEBI" id="CHEBI:173112"/>
        <dbReference type="EC" id="2.7.7.7"/>
    </reaction>
</comment>
<keyword evidence="14" id="KW-0229">DNA integration</keyword>
<evidence type="ECO:0000256" key="13">
    <source>
        <dbReference type="ARBA" id="ARBA00022884"/>
    </source>
</evidence>
<evidence type="ECO:0000256" key="17">
    <source>
        <dbReference type="ARBA" id="ARBA00023113"/>
    </source>
</evidence>
<evidence type="ECO:0000259" key="21">
    <source>
        <dbReference type="PROSITE" id="PS50994"/>
    </source>
</evidence>
<organism evidence="22 23">
    <name type="scientific">Austropuccinia psidii MF-1</name>
    <dbReference type="NCBI Taxonomy" id="1389203"/>
    <lineage>
        <taxon>Eukaryota</taxon>
        <taxon>Fungi</taxon>
        <taxon>Dikarya</taxon>
        <taxon>Basidiomycota</taxon>
        <taxon>Pucciniomycotina</taxon>
        <taxon>Pucciniomycetes</taxon>
        <taxon>Pucciniales</taxon>
        <taxon>Sphaerophragmiaceae</taxon>
        <taxon>Austropuccinia</taxon>
    </lineage>
</organism>
<evidence type="ECO:0000313" key="22">
    <source>
        <dbReference type="EMBL" id="MBW0564238.1"/>
    </source>
</evidence>
<keyword evidence="8" id="KW-0547">Nucleotide-binding</keyword>
<dbReference type="Proteomes" id="UP000765509">
    <property type="component" value="Unassembled WGS sequence"/>
</dbReference>
<evidence type="ECO:0000256" key="14">
    <source>
        <dbReference type="ARBA" id="ARBA00022908"/>
    </source>
</evidence>
<dbReference type="InterPro" id="IPR036397">
    <property type="entry name" value="RNaseH_sf"/>
</dbReference>
<dbReference type="GO" id="GO:0006508">
    <property type="term" value="P:proteolysis"/>
    <property type="evidence" value="ECO:0007669"/>
    <property type="project" value="UniProtKB-KW"/>
</dbReference>
<keyword evidence="23" id="KW-1185">Reference proteome</keyword>
<comment type="function">
    <text evidence="1">The aspartyl protease (PR) mediates the proteolytic cleavages of the Gag and Gag-Pol polyproteins after assembly of the VLP.</text>
</comment>
<dbReference type="GO" id="GO:0005634">
    <property type="term" value="C:nucleus"/>
    <property type="evidence" value="ECO:0007669"/>
    <property type="project" value="UniProtKB-ARBA"/>
</dbReference>
<evidence type="ECO:0000256" key="6">
    <source>
        <dbReference type="ARBA" id="ARBA00022722"/>
    </source>
</evidence>
<evidence type="ECO:0000256" key="9">
    <source>
        <dbReference type="ARBA" id="ARBA00022759"/>
    </source>
</evidence>
<dbReference type="InterPro" id="IPR001584">
    <property type="entry name" value="Integrase_cat-core"/>
</dbReference>
<dbReference type="InterPro" id="IPR039537">
    <property type="entry name" value="Retrotran_Ty1/copia-like"/>
</dbReference>
<keyword evidence="15" id="KW-0695">RNA-directed DNA polymerase</keyword>
<evidence type="ECO:0000256" key="8">
    <source>
        <dbReference type="ARBA" id="ARBA00022741"/>
    </source>
</evidence>
<evidence type="ECO:0000256" key="15">
    <source>
        <dbReference type="ARBA" id="ARBA00022918"/>
    </source>
</evidence>
<keyword evidence="17" id="KW-0917">Virion maturation</keyword>
<keyword evidence="4" id="KW-0645">Protease</keyword>
<comment type="catalytic activity">
    <reaction evidence="19">
        <text>DNA(n) + a 2'-deoxyribonucleoside 5'-triphosphate = DNA(n+1) + diphosphate</text>
        <dbReference type="Rhea" id="RHEA:22508"/>
        <dbReference type="Rhea" id="RHEA-COMP:17339"/>
        <dbReference type="Rhea" id="RHEA-COMP:17340"/>
        <dbReference type="ChEBI" id="CHEBI:33019"/>
        <dbReference type="ChEBI" id="CHEBI:61560"/>
        <dbReference type="ChEBI" id="CHEBI:173112"/>
        <dbReference type="EC" id="2.7.7.49"/>
    </reaction>
</comment>
<evidence type="ECO:0000256" key="10">
    <source>
        <dbReference type="ARBA" id="ARBA00022801"/>
    </source>
</evidence>
<dbReference type="Pfam" id="PF00665">
    <property type="entry name" value="rve"/>
    <property type="match status" value="1"/>
</dbReference>
<keyword evidence="2" id="KW-0815">Transposition</keyword>
<dbReference type="GO" id="GO:0006310">
    <property type="term" value="P:DNA recombination"/>
    <property type="evidence" value="ECO:0007669"/>
    <property type="project" value="UniProtKB-KW"/>
</dbReference>
<keyword evidence="11" id="KW-0067">ATP-binding</keyword>
<dbReference type="PANTHER" id="PTHR42648:SF11">
    <property type="entry name" value="TRANSPOSON TY4-P GAG-POL POLYPROTEIN"/>
    <property type="match status" value="1"/>
</dbReference>
<evidence type="ECO:0000256" key="20">
    <source>
        <dbReference type="ARBA" id="ARBA00049244"/>
    </source>
</evidence>
<dbReference type="GO" id="GO:0005524">
    <property type="term" value="F:ATP binding"/>
    <property type="evidence" value="ECO:0007669"/>
    <property type="project" value="UniProtKB-KW"/>
</dbReference>
<keyword evidence="6" id="KW-0540">Nuclease</keyword>
<dbReference type="GO" id="GO:0003964">
    <property type="term" value="F:RNA-directed DNA polymerase activity"/>
    <property type="evidence" value="ECO:0007669"/>
    <property type="project" value="UniProtKB-KW"/>
</dbReference>
<keyword evidence="16" id="KW-0808">Transferase</keyword>
<dbReference type="GO" id="GO:0003887">
    <property type="term" value="F:DNA-directed DNA polymerase activity"/>
    <property type="evidence" value="ECO:0007669"/>
    <property type="project" value="UniProtKB-KW"/>
</dbReference>
<keyword evidence="10" id="KW-0378">Hydrolase</keyword>
<keyword evidence="7" id="KW-0479">Metal-binding</keyword>
<dbReference type="GO" id="GO:0003723">
    <property type="term" value="F:RNA binding"/>
    <property type="evidence" value="ECO:0007669"/>
    <property type="project" value="UniProtKB-KW"/>
</dbReference>
<comment type="caution">
    <text evidence="22">The sequence shown here is derived from an EMBL/GenBank/DDBJ whole genome shotgun (WGS) entry which is preliminary data.</text>
</comment>
<dbReference type="PROSITE" id="PS50994">
    <property type="entry name" value="INTEGRASE"/>
    <property type="match status" value="1"/>
</dbReference>
<evidence type="ECO:0000256" key="5">
    <source>
        <dbReference type="ARBA" id="ARBA00022695"/>
    </source>
</evidence>
<evidence type="ECO:0000256" key="12">
    <source>
        <dbReference type="ARBA" id="ARBA00022842"/>
    </source>
</evidence>
<dbReference type="AlphaFoldDB" id="A0A9Q3JLB0"/>
<keyword evidence="12" id="KW-0460">Magnesium</keyword>
<name>A0A9Q3JLB0_9BASI</name>
<keyword evidence="16" id="KW-0239">DNA-directed DNA polymerase</keyword>
<evidence type="ECO:0000256" key="2">
    <source>
        <dbReference type="ARBA" id="ARBA00022578"/>
    </source>
</evidence>
<accession>A0A9Q3JLB0</accession>
<dbReference type="Pfam" id="PF22936">
    <property type="entry name" value="Pol_BBD"/>
    <property type="match status" value="1"/>
</dbReference>
<evidence type="ECO:0000256" key="7">
    <source>
        <dbReference type="ARBA" id="ARBA00022723"/>
    </source>
</evidence>
<dbReference type="GO" id="GO:0015074">
    <property type="term" value="P:DNA integration"/>
    <property type="evidence" value="ECO:0007669"/>
    <property type="project" value="UniProtKB-KW"/>
</dbReference>
<proteinExistence type="predicted"/>
<evidence type="ECO:0000313" key="23">
    <source>
        <dbReference type="Proteomes" id="UP000765509"/>
    </source>
</evidence>
<dbReference type="PANTHER" id="PTHR42648">
    <property type="entry name" value="TRANSPOSASE, PUTATIVE-RELATED"/>
    <property type="match status" value="1"/>
</dbReference>
<keyword evidence="18" id="KW-0233">DNA recombination</keyword>
<dbReference type="Gene3D" id="3.30.420.10">
    <property type="entry name" value="Ribonuclease H-like superfamily/Ribonuclease H"/>
    <property type="match status" value="1"/>
</dbReference>
<keyword evidence="3" id="KW-1188">Viral release from host cell</keyword>
<evidence type="ECO:0000256" key="1">
    <source>
        <dbReference type="ARBA" id="ARBA00002180"/>
    </source>
</evidence>
<dbReference type="GO" id="GO:0004519">
    <property type="term" value="F:endonuclease activity"/>
    <property type="evidence" value="ECO:0007669"/>
    <property type="project" value="UniProtKB-KW"/>
</dbReference>
<evidence type="ECO:0000256" key="18">
    <source>
        <dbReference type="ARBA" id="ARBA00023172"/>
    </source>
</evidence>
<gene>
    <name evidence="22" type="ORF">O181_103953</name>
</gene>
<keyword evidence="9" id="KW-0255">Endonuclease</keyword>
<dbReference type="GO" id="GO:0046872">
    <property type="term" value="F:metal ion binding"/>
    <property type="evidence" value="ECO:0007669"/>
    <property type="project" value="UniProtKB-KW"/>
</dbReference>
<evidence type="ECO:0000256" key="3">
    <source>
        <dbReference type="ARBA" id="ARBA00022612"/>
    </source>
</evidence>
<evidence type="ECO:0000256" key="16">
    <source>
        <dbReference type="ARBA" id="ARBA00022932"/>
    </source>
</evidence>
<feature type="domain" description="Integrase catalytic" evidence="21">
    <location>
        <begin position="165"/>
        <end position="278"/>
    </location>
</feature>